<evidence type="ECO:0000256" key="1">
    <source>
        <dbReference type="SAM" id="Phobius"/>
    </source>
</evidence>
<evidence type="ECO:0000313" key="2">
    <source>
        <dbReference type="EMBL" id="MDT0413660.1"/>
    </source>
</evidence>
<dbReference type="Proteomes" id="UP001183610">
    <property type="component" value="Unassembled WGS sequence"/>
</dbReference>
<comment type="caution">
    <text evidence="2">The sequence shown here is derived from an EMBL/GenBank/DDBJ whole genome shotgun (WGS) entry which is preliminary data.</text>
</comment>
<keyword evidence="1" id="KW-1133">Transmembrane helix</keyword>
<keyword evidence="1" id="KW-0472">Membrane</keyword>
<evidence type="ECO:0008006" key="4">
    <source>
        <dbReference type="Google" id="ProtNLM"/>
    </source>
</evidence>
<organism evidence="2 3">
    <name type="scientific">Streptomyces evansiae</name>
    <dbReference type="NCBI Taxonomy" id="3075535"/>
    <lineage>
        <taxon>Bacteria</taxon>
        <taxon>Bacillati</taxon>
        <taxon>Actinomycetota</taxon>
        <taxon>Actinomycetes</taxon>
        <taxon>Kitasatosporales</taxon>
        <taxon>Streptomycetaceae</taxon>
        <taxon>Streptomyces</taxon>
    </lineage>
</organism>
<keyword evidence="3" id="KW-1185">Reference proteome</keyword>
<protein>
    <recommendedName>
        <fullName evidence="4">Sensor histidine kinase</fullName>
    </recommendedName>
</protein>
<dbReference type="EMBL" id="JAVRET010000168">
    <property type="protein sequence ID" value="MDT0413660.1"/>
    <property type="molecule type" value="Genomic_DNA"/>
</dbReference>
<sequence>MSTLTLLVLALLAAVALLLVGGAVVLAWRVPASRAPLMVGGTVAAALVAVLALVVTAGHAPAPAPVPVRVSVTAPPAR</sequence>
<gene>
    <name evidence="2" type="ORF">RM698_32110</name>
</gene>
<reference evidence="3" key="1">
    <citation type="submission" date="2023-07" db="EMBL/GenBank/DDBJ databases">
        <title>30 novel species of actinomycetes from the DSMZ collection.</title>
        <authorList>
            <person name="Nouioui I."/>
        </authorList>
    </citation>
    <scope>NUCLEOTIDE SEQUENCE [LARGE SCALE GENOMIC DNA]</scope>
    <source>
        <strain evidence="3">DSM 41979</strain>
    </source>
</reference>
<evidence type="ECO:0000313" key="3">
    <source>
        <dbReference type="Proteomes" id="UP001183610"/>
    </source>
</evidence>
<keyword evidence="1" id="KW-0812">Transmembrane</keyword>
<dbReference type="RefSeq" id="WP_010280075.1">
    <property type="nucleotide sequence ID" value="NZ_JAVRET010000168.1"/>
</dbReference>
<accession>A0ABU2RD58</accession>
<name>A0ABU2RD58_9ACTN</name>
<feature type="transmembrane region" description="Helical" evidence="1">
    <location>
        <begin position="37"/>
        <end position="55"/>
    </location>
</feature>
<proteinExistence type="predicted"/>